<reference evidence="2" key="2">
    <citation type="submission" date="2023-05" db="EMBL/GenBank/DDBJ databases">
        <authorList>
            <person name="Schelkunov M.I."/>
        </authorList>
    </citation>
    <scope>NUCLEOTIDE SEQUENCE</scope>
    <source>
        <strain evidence="2">Hsosn_3</strain>
        <tissue evidence="2">Leaf</tissue>
    </source>
</reference>
<evidence type="ECO:0000313" key="2">
    <source>
        <dbReference type="EMBL" id="KAK1351569.1"/>
    </source>
</evidence>
<keyword evidence="3" id="KW-1185">Reference proteome</keyword>
<dbReference type="Pfam" id="PF20241">
    <property type="entry name" value="DUF6598"/>
    <property type="match status" value="1"/>
</dbReference>
<accession>A0AAD8GNZ0</accession>
<reference evidence="2" key="1">
    <citation type="submission" date="2023-02" db="EMBL/GenBank/DDBJ databases">
        <title>Genome of toxic invasive species Heracleum sosnowskyi carries increased number of genes despite the absence of recent whole-genome duplications.</title>
        <authorList>
            <person name="Schelkunov M."/>
            <person name="Shtratnikova V."/>
            <person name="Makarenko M."/>
            <person name="Klepikova A."/>
            <person name="Omelchenko D."/>
            <person name="Novikova G."/>
            <person name="Obukhova E."/>
            <person name="Bogdanov V."/>
            <person name="Penin A."/>
            <person name="Logacheva M."/>
        </authorList>
    </citation>
    <scope>NUCLEOTIDE SEQUENCE</scope>
    <source>
        <strain evidence="2">Hsosn_3</strain>
        <tissue evidence="2">Leaf</tissue>
    </source>
</reference>
<proteinExistence type="predicted"/>
<organism evidence="2 3">
    <name type="scientific">Heracleum sosnowskyi</name>
    <dbReference type="NCBI Taxonomy" id="360622"/>
    <lineage>
        <taxon>Eukaryota</taxon>
        <taxon>Viridiplantae</taxon>
        <taxon>Streptophyta</taxon>
        <taxon>Embryophyta</taxon>
        <taxon>Tracheophyta</taxon>
        <taxon>Spermatophyta</taxon>
        <taxon>Magnoliopsida</taxon>
        <taxon>eudicotyledons</taxon>
        <taxon>Gunneridae</taxon>
        <taxon>Pentapetalae</taxon>
        <taxon>asterids</taxon>
        <taxon>campanulids</taxon>
        <taxon>Apiales</taxon>
        <taxon>Apiaceae</taxon>
        <taxon>Apioideae</taxon>
        <taxon>apioid superclade</taxon>
        <taxon>Tordylieae</taxon>
        <taxon>Tordyliinae</taxon>
        <taxon>Heracleum</taxon>
    </lineage>
</organism>
<evidence type="ECO:0000259" key="1">
    <source>
        <dbReference type="Pfam" id="PF20241"/>
    </source>
</evidence>
<gene>
    <name evidence="2" type="ORF">POM88_054256</name>
</gene>
<protein>
    <recommendedName>
        <fullName evidence="1">DUF6598 domain-containing protein</fullName>
    </recommendedName>
</protein>
<name>A0AAD8GNZ0_9APIA</name>
<dbReference type="InterPro" id="IPR046533">
    <property type="entry name" value="DUF6598"/>
</dbReference>
<sequence length="221" mass="24240">MEMKVDETRETIKHGDEFDIMDIKGPIPVHGGCVNFDLFCGAYKGSVYGIFSDMPYYSRHEAISENISLDRIDGTGKVVVSMMLYPHATVARVEVMLNDSVAANVYGVISAINDQLVNPSASSVLFLKESEEKRKIILGTEGLIPLSRSRVAVPVGSMLFLDFSLVVEGGLSYHPYPFQGFCELCFKILSPQEVQQMSLDGDFGNSALPNQGCSYFDSGNV</sequence>
<feature type="domain" description="DUF6598" evidence="1">
    <location>
        <begin position="75"/>
        <end position="170"/>
    </location>
</feature>
<dbReference type="AlphaFoldDB" id="A0AAD8GNZ0"/>
<dbReference type="Proteomes" id="UP001237642">
    <property type="component" value="Unassembled WGS sequence"/>
</dbReference>
<evidence type="ECO:0000313" key="3">
    <source>
        <dbReference type="Proteomes" id="UP001237642"/>
    </source>
</evidence>
<dbReference type="EMBL" id="JAUIZM010000031">
    <property type="protein sequence ID" value="KAK1351569.1"/>
    <property type="molecule type" value="Genomic_DNA"/>
</dbReference>
<comment type="caution">
    <text evidence="2">The sequence shown here is derived from an EMBL/GenBank/DDBJ whole genome shotgun (WGS) entry which is preliminary data.</text>
</comment>